<dbReference type="RefSeq" id="WP_106455088.1">
    <property type="nucleotide sequence ID" value="NZ_PXOH01000001.1"/>
</dbReference>
<evidence type="ECO:0000313" key="4">
    <source>
        <dbReference type="Proteomes" id="UP000239001"/>
    </source>
</evidence>
<accession>A0A2T1M3P8</accession>
<keyword evidence="2" id="KW-0812">Transmembrane</keyword>
<sequence length="579" mass="66611">MSLPSNRPYKSRFFNFLNRYSIRFKEKAGVAWRNAAQTSVEWGVQILLYPVYLFVQAGRFAQRQLKQTARNIPRLIASRLKKETTAPLDDLLLPTERVLDAIIPKKTGEEKLLIIHHLQSKTPFFSLQEPSYLAISQTSNSSLVANSYQIQGIVSLIDSHRLAIVTTENVVLDILTNEQQKILEDRIRLEIANYWYEKRLRTKYIRKTPGLMPSFRKTWPNILPPVRWFWRIMRWEQTSDIAKEINLFGESSLVPIEPSPSELMPPQFLFVIDEKLAVIEEKDLISLTQWLQRTLMQSPSELAESPIWKIQVLIRAAVDYFFGQQQEILTLNKEQPILPGTASSQKILEAVKETGSQWLYTIGDRINNRLSDESTNPEADPFTIQVLIKSALSYYLALEEPKLKPQDIPQDIPQIPSMEPTEPDPWLSWQDLFTPATQVNQSVLETPSVTALPAASTPQLQKSQPVKIKEKATPKALRKVAPKPSSIAPVATSAPPVDAKKPQSVNESVNQPFPTSYNNTESDWPDWVEIKATPTGYQKHFLESLLGWFDQIILWIEELIIKIWLMFRHKKRNRKKNQR</sequence>
<dbReference type="Proteomes" id="UP000239001">
    <property type="component" value="Unassembled WGS sequence"/>
</dbReference>
<keyword evidence="2" id="KW-0472">Membrane</keyword>
<dbReference type="OrthoDB" id="502220at2"/>
<keyword evidence="2" id="KW-1133">Transmembrane helix</keyword>
<dbReference type="AlphaFoldDB" id="A0A2T1M3P8"/>
<gene>
    <name evidence="3" type="ORF">C7H19_01375</name>
</gene>
<proteinExistence type="predicted"/>
<keyword evidence="4" id="KW-1185">Reference proteome</keyword>
<feature type="transmembrane region" description="Helical" evidence="2">
    <location>
        <begin position="545"/>
        <end position="567"/>
    </location>
</feature>
<feature type="region of interest" description="Disordered" evidence="1">
    <location>
        <begin position="472"/>
        <end position="516"/>
    </location>
</feature>
<feature type="compositionally biased region" description="Polar residues" evidence="1">
    <location>
        <begin position="503"/>
        <end position="516"/>
    </location>
</feature>
<name>A0A2T1M3P8_9CHRO</name>
<protein>
    <submittedName>
        <fullName evidence="3">Uncharacterized protein</fullName>
    </submittedName>
</protein>
<evidence type="ECO:0000313" key="3">
    <source>
        <dbReference type="EMBL" id="PSF39467.1"/>
    </source>
</evidence>
<evidence type="ECO:0000256" key="1">
    <source>
        <dbReference type="SAM" id="MobiDB-lite"/>
    </source>
</evidence>
<dbReference type="EMBL" id="PXOH01000001">
    <property type="protein sequence ID" value="PSF39467.1"/>
    <property type="molecule type" value="Genomic_DNA"/>
</dbReference>
<organism evidence="3 4">
    <name type="scientific">Aphanothece hegewaldii CCALA 016</name>
    <dbReference type="NCBI Taxonomy" id="2107694"/>
    <lineage>
        <taxon>Bacteria</taxon>
        <taxon>Bacillati</taxon>
        <taxon>Cyanobacteriota</taxon>
        <taxon>Cyanophyceae</taxon>
        <taxon>Oscillatoriophycideae</taxon>
        <taxon>Chroococcales</taxon>
        <taxon>Aphanothecaceae</taxon>
        <taxon>Aphanothece</taxon>
    </lineage>
</organism>
<evidence type="ECO:0000256" key="2">
    <source>
        <dbReference type="SAM" id="Phobius"/>
    </source>
</evidence>
<reference evidence="3 4" key="1">
    <citation type="submission" date="2018-03" db="EMBL/GenBank/DDBJ databases">
        <title>The ancient ancestry and fast evolution of plastids.</title>
        <authorList>
            <person name="Moore K.R."/>
            <person name="Magnabosco C."/>
            <person name="Momper L."/>
            <person name="Gold D.A."/>
            <person name="Bosak T."/>
            <person name="Fournier G.P."/>
        </authorList>
    </citation>
    <scope>NUCLEOTIDE SEQUENCE [LARGE SCALE GENOMIC DNA]</scope>
    <source>
        <strain evidence="3 4">CCALA 016</strain>
    </source>
</reference>
<comment type="caution">
    <text evidence="3">The sequence shown here is derived from an EMBL/GenBank/DDBJ whole genome shotgun (WGS) entry which is preliminary data.</text>
</comment>
<reference evidence="3 4" key="2">
    <citation type="submission" date="2018-03" db="EMBL/GenBank/DDBJ databases">
        <authorList>
            <person name="Keele B.F."/>
        </authorList>
    </citation>
    <scope>NUCLEOTIDE SEQUENCE [LARGE SCALE GENOMIC DNA]</scope>
    <source>
        <strain evidence="3 4">CCALA 016</strain>
    </source>
</reference>